<protein>
    <recommendedName>
        <fullName evidence="4">Protein kinase domain-containing protein</fullName>
    </recommendedName>
</protein>
<evidence type="ECO:0000256" key="2">
    <source>
        <dbReference type="ARBA" id="ARBA00004613"/>
    </source>
</evidence>
<reference evidence="5 6" key="1">
    <citation type="submission" date="2018-06" db="EMBL/GenBank/DDBJ databases">
        <title>A transcriptomic atlas of mushroom development highlights an independent origin of complex multicellularity.</title>
        <authorList>
            <consortium name="DOE Joint Genome Institute"/>
            <person name="Krizsan K."/>
            <person name="Almasi E."/>
            <person name="Merenyi Z."/>
            <person name="Sahu N."/>
            <person name="Viragh M."/>
            <person name="Koszo T."/>
            <person name="Mondo S."/>
            <person name="Kiss B."/>
            <person name="Balint B."/>
            <person name="Kues U."/>
            <person name="Barry K."/>
            <person name="Hegedus J.C."/>
            <person name="Henrissat B."/>
            <person name="Johnson J."/>
            <person name="Lipzen A."/>
            <person name="Ohm R."/>
            <person name="Nagy I."/>
            <person name="Pangilinan J."/>
            <person name="Yan J."/>
            <person name="Xiong Y."/>
            <person name="Grigoriev I.V."/>
            <person name="Hibbett D.S."/>
            <person name="Nagy L.G."/>
        </authorList>
    </citation>
    <scope>NUCLEOTIDE SEQUENCE [LARGE SCALE GENOMIC DNA]</scope>
    <source>
        <strain evidence="5 6">SZMC22713</strain>
    </source>
</reference>
<dbReference type="VEuPathDB" id="FungiDB:BD410DRAFT_902194"/>
<dbReference type="Proteomes" id="UP000294933">
    <property type="component" value="Unassembled WGS sequence"/>
</dbReference>
<sequence length="542" mass="60688">MDQDGNTSASPSWTLLRQAVDDAKNFLGAVFPLDVPSTLLVGQLKGIIKLKKAPELNHLAQHRLIMWKLSTPLPTGHTSAQKTDFARKIKEIDFPEPDSDDALEGNGIIQFLDPAYEISDYWNESPARKHLHLIVQVPPPPTALSAVTTGQKRKREDEELSIIAKITGRAPSVLANPSEFHNFAKDIIFYNRPFDYTTIPITLLQEEFAQFEDDCSLPPTPEMAMLVHELTGVCCAVYANDNDRRVAVQSVLNRCADLSLDIRSVTPGKTFQTIGQPELSVMPPFYQRVAFSFRHKTRFPCILMTDIGPLVSIYAAIWDGSKSQVQPLHPSLDFTVHYTDEGQRRTIASVVGAMLRAVDRLRIYYEHLPKISAAVPAITHQFPYRSFYTDRDGSSVNICYTSRIREEELAFIASRPEGKQFWRVVTDLSTFIRLDGPVVTPPASHLIIKAKVAEAVKILHDHSFVHGDIRSTNILVDPNSIERQESCKLHIVDFDWTGKAGEATYPLLVNTISVRRPKDVVGEGKILKEHDTAMVQGLFNIG</sequence>
<gene>
    <name evidence="5" type="ORF">BD410DRAFT_902194</name>
</gene>
<dbReference type="PROSITE" id="PS50011">
    <property type="entry name" value="PROTEIN_KINASE_DOM"/>
    <property type="match status" value="1"/>
</dbReference>
<dbReference type="GO" id="GO:0004672">
    <property type="term" value="F:protein kinase activity"/>
    <property type="evidence" value="ECO:0007669"/>
    <property type="project" value="InterPro"/>
</dbReference>
<comment type="subcellular location">
    <subcellularLocation>
        <location evidence="1">Host cell</location>
    </subcellularLocation>
    <subcellularLocation>
        <location evidence="2">Secreted</location>
    </subcellularLocation>
</comment>
<evidence type="ECO:0000313" key="5">
    <source>
        <dbReference type="EMBL" id="TDL16153.1"/>
    </source>
</evidence>
<dbReference type="GO" id="GO:0043657">
    <property type="term" value="C:host cell"/>
    <property type="evidence" value="ECO:0007669"/>
    <property type="project" value="UniProtKB-SubCell"/>
</dbReference>
<dbReference type="PROSITE" id="PS00109">
    <property type="entry name" value="PROTEIN_KINASE_TYR"/>
    <property type="match status" value="1"/>
</dbReference>
<name>A0A4Y7PL17_9AGAM</name>
<dbReference type="OrthoDB" id="4062651at2759"/>
<feature type="domain" description="Protein kinase" evidence="4">
    <location>
        <begin position="311"/>
        <end position="542"/>
    </location>
</feature>
<keyword evidence="3" id="KW-0964">Secreted</keyword>
<dbReference type="InterPro" id="IPR000719">
    <property type="entry name" value="Prot_kinase_dom"/>
</dbReference>
<dbReference type="AlphaFoldDB" id="A0A4Y7PL17"/>
<dbReference type="GO" id="GO:0005524">
    <property type="term" value="F:ATP binding"/>
    <property type="evidence" value="ECO:0007669"/>
    <property type="project" value="InterPro"/>
</dbReference>
<evidence type="ECO:0000256" key="3">
    <source>
        <dbReference type="ARBA" id="ARBA00022525"/>
    </source>
</evidence>
<dbReference type="GO" id="GO:0005576">
    <property type="term" value="C:extracellular region"/>
    <property type="evidence" value="ECO:0007669"/>
    <property type="project" value="UniProtKB-SubCell"/>
</dbReference>
<dbReference type="SUPFAM" id="SSF56112">
    <property type="entry name" value="Protein kinase-like (PK-like)"/>
    <property type="match status" value="1"/>
</dbReference>
<dbReference type="Pfam" id="PF20147">
    <property type="entry name" value="Crinkler"/>
    <property type="match status" value="1"/>
</dbReference>
<dbReference type="InterPro" id="IPR008266">
    <property type="entry name" value="Tyr_kinase_AS"/>
</dbReference>
<dbReference type="STRING" id="50990.A0A4Y7PL17"/>
<dbReference type="InterPro" id="IPR011009">
    <property type="entry name" value="Kinase-like_dom_sf"/>
</dbReference>
<accession>A0A4Y7PL17</accession>
<evidence type="ECO:0000259" key="4">
    <source>
        <dbReference type="PROSITE" id="PS50011"/>
    </source>
</evidence>
<evidence type="ECO:0000256" key="1">
    <source>
        <dbReference type="ARBA" id="ARBA00004340"/>
    </source>
</evidence>
<evidence type="ECO:0000313" key="6">
    <source>
        <dbReference type="Proteomes" id="UP000294933"/>
    </source>
</evidence>
<dbReference type="InterPro" id="IPR045379">
    <property type="entry name" value="Crinkler_N"/>
</dbReference>
<keyword evidence="6" id="KW-1185">Reference proteome</keyword>
<dbReference type="EMBL" id="ML170250">
    <property type="protein sequence ID" value="TDL16153.1"/>
    <property type="molecule type" value="Genomic_DNA"/>
</dbReference>
<organism evidence="5 6">
    <name type="scientific">Rickenella mellea</name>
    <dbReference type="NCBI Taxonomy" id="50990"/>
    <lineage>
        <taxon>Eukaryota</taxon>
        <taxon>Fungi</taxon>
        <taxon>Dikarya</taxon>
        <taxon>Basidiomycota</taxon>
        <taxon>Agaricomycotina</taxon>
        <taxon>Agaricomycetes</taxon>
        <taxon>Hymenochaetales</taxon>
        <taxon>Rickenellaceae</taxon>
        <taxon>Rickenella</taxon>
    </lineage>
</organism>
<dbReference type="Gene3D" id="1.10.510.10">
    <property type="entry name" value="Transferase(Phosphotransferase) domain 1"/>
    <property type="match status" value="1"/>
</dbReference>
<proteinExistence type="predicted"/>